<protein>
    <submittedName>
        <fullName evidence="8">FAD/NAD(P)-binding domain-containing protein</fullName>
    </submittedName>
</protein>
<evidence type="ECO:0000313" key="9">
    <source>
        <dbReference type="Proteomes" id="UP000799444"/>
    </source>
</evidence>
<evidence type="ECO:0000256" key="1">
    <source>
        <dbReference type="ARBA" id="ARBA00007992"/>
    </source>
</evidence>
<evidence type="ECO:0000259" key="7">
    <source>
        <dbReference type="Pfam" id="PF01494"/>
    </source>
</evidence>
<keyword evidence="6" id="KW-0812">Transmembrane</keyword>
<proteinExistence type="inferred from homology"/>
<keyword evidence="2" id="KW-0285">Flavoprotein</keyword>
<keyword evidence="6" id="KW-0472">Membrane</keyword>
<sequence>MSAAPPDPRLHVVIVGAGLGGCSCAIACALQGMRVTLLDQVPHFFPLGDSVGFGSNTTKLFKRWGLYDSMWAISSRAEESVMRDWDGSVITVDRTLGEAEKKYGHKGLIGHRGNYHEIFVERCRELGVEVRLGERIEVYDVEKPSVFLQSGEEIVADAVVAGDGVKSTGRTQVLGFEDAPIHSGYAVWRAYSDAAMFRDDPLVAPMLEKDTTQLWIGPDLHGFVTVLRDGKEINAVLTHKDVADVSEGWNFPAKREDILKAVEGWDPVFVRVWEKIENIIDWKLVYRPCLDKWVSDSGLIAILGDAAHPFLPTSTQGASQAVEDGATIALCLAKAGKGNVPLALNTYFAIRYEHVKAAQKVGISQRDKWHNLHDKESKVMTKELDTSKGILDSYHLWVHDAEQAVEEGWDKASAEVKANLHRQGEVKA</sequence>
<dbReference type="GO" id="GO:0071949">
    <property type="term" value="F:FAD binding"/>
    <property type="evidence" value="ECO:0007669"/>
    <property type="project" value="InterPro"/>
</dbReference>
<evidence type="ECO:0000256" key="4">
    <source>
        <dbReference type="ARBA" id="ARBA00023002"/>
    </source>
</evidence>
<dbReference type="PANTHER" id="PTHR13789">
    <property type="entry name" value="MONOOXYGENASE"/>
    <property type="match status" value="1"/>
</dbReference>
<feature type="transmembrane region" description="Helical" evidence="6">
    <location>
        <begin position="12"/>
        <end position="30"/>
    </location>
</feature>
<evidence type="ECO:0000256" key="5">
    <source>
        <dbReference type="ARBA" id="ARBA00023033"/>
    </source>
</evidence>
<comment type="caution">
    <text evidence="8">The sequence shown here is derived from an EMBL/GenBank/DDBJ whole genome shotgun (WGS) entry which is preliminary data.</text>
</comment>
<dbReference type="Proteomes" id="UP000799444">
    <property type="component" value="Unassembled WGS sequence"/>
</dbReference>
<evidence type="ECO:0000256" key="6">
    <source>
        <dbReference type="SAM" id="Phobius"/>
    </source>
</evidence>
<evidence type="ECO:0000256" key="2">
    <source>
        <dbReference type="ARBA" id="ARBA00022630"/>
    </source>
</evidence>
<name>A0A9P4QUF8_9PLEO</name>
<evidence type="ECO:0000313" key="8">
    <source>
        <dbReference type="EMBL" id="KAF2733982.1"/>
    </source>
</evidence>
<accession>A0A9P4QUF8</accession>
<keyword evidence="4" id="KW-0560">Oxidoreductase</keyword>
<dbReference type="SUPFAM" id="SSF54373">
    <property type="entry name" value="FAD-linked reductases, C-terminal domain"/>
    <property type="match status" value="1"/>
</dbReference>
<dbReference type="Gene3D" id="3.50.50.60">
    <property type="entry name" value="FAD/NAD(P)-binding domain"/>
    <property type="match status" value="1"/>
</dbReference>
<dbReference type="GO" id="GO:0004497">
    <property type="term" value="F:monooxygenase activity"/>
    <property type="evidence" value="ECO:0007669"/>
    <property type="project" value="UniProtKB-KW"/>
</dbReference>
<dbReference type="Pfam" id="PF01494">
    <property type="entry name" value="FAD_binding_3"/>
    <property type="match status" value="1"/>
</dbReference>
<comment type="similarity">
    <text evidence="1">Belongs to the paxM FAD-dependent monooxygenase family.</text>
</comment>
<reference evidence="8" key="1">
    <citation type="journal article" date="2020" name="Stud. Mycol.">
        <title>101 Dothideomycetes genomes: a test case for predicting lifestyles and emergence of pathogens.</title>
        <authorList>
            <person name="Haridas S."/>
            <person name="Albert R."/>
            <person name="Binder M."/>
            <person name="Bloem J."/>
            <person name="Labutti K."/>
            <person name="Salamov A."/>
            <person name="Andreopoulos B."/>
            <person name="Baker S."/>
            <person name="Barry K."/>
            <person name="Bills G."/>
            <person name="Bluhm B."/>
            <person name="Cannon C."/>
            <person name="Castanera R."/>
            <person name="Culley D."/>
            <person name="Daum C."/>
            <person name="Ezra D."/>
            <person name="Gonzalez J."/>
            <person name="Henrissat B."/>
            <person name="Kuo A."/>
            <person name="Liang C."/>
            <person name="Lipzen A."/>
            <person name="Lutzoni F."/>
            <person name="Magnuson J."/>
            <person name="Mondo S."/>
            <person name="Nolan M."/>
            <person name="Ohm R."/>
            <person name="Pangilinan J."/>
            <person name="Park H.-J."/>
            <person name="Ramirez L."/>
            <person name="Alfaro M."/>
            <person name="Sun H."/>
            <person name="Tritt A."/>
            <person name="Yoshinaga Y."/>
            <person name="Zwiers L.-H."/>
            <person name="Turgeon B."/>
            <person name="Goodwin S."/>
            <person name="Spatafora J."/>
            <person name="Crous P."/>
            <person name="Grigoriev I."/>
        </authorList>
    </citation>
    <scope>NUCLEOTIDE SEQUENCE</scope>
    <source>
        <strain evidence="8">CBS 125425</strain>
    </source>
</reference>
<dbReference type="InterPro" id="IPR050493">
    <property type="entry name" value="FAD-dep_Monooxygenase_BioMet"/>
</dbReference>
<dbReference type="EMBL" id="ML996154">
    <property type="protein sequence ID" value="KAF2733982.1"/>
    <property type="molecule type" value="Genomic_DNA"/>
</dbReference>
<organism evidence="8 9">
    <name type="scientific">Polyplosphaeria fusca</name>
    <dbReference type="NCBI Taxonomy" id="682080"/>
    <lineage>
        <taxon>Eukaryota</taxon>
        <taxon>Fungi</taxon>
        <taxon>Dikarya</taxon>
        <taxon>Ascomycota</taxon>
        <taxon>Pezizomycotina</taxon>
        <taxon>Dothideomycetes</taxon>
        <taxon>Pleosporomycetidae</taxon>
        <taxon>Pleosporales</taxon>
        <taxon>Tetraplosphaeriaceae</taxon>
        <taxon>Polyplosphaeria</taxon>
    </lineage>
</organism>
<dbReference type="InterPro" id="IPR036188">
    <property type="entry name" value="FAD/NAD-bd_sf"/>
</dbReference>
<keyword evidence="5" id="KW-0503">Monooxygenase</keyword>
<dbReference type="OrthoDB" id="16820at2759"/>
<keyword evidence="6" id="KW-1133">Transmembrane helix</keyword>
<dbReference type="SUPFAM" id="SSF51905">
    <property type="entry name" value="FAD/NAD(P)-binding domain"/>
    <property type="match status" value="1"/>
</dbReference>
<dbReference type="InterPro" id="IPR002938">
    <property type="entry name" value="FAD-bd"/>
</dbReference>
<gene>
    <name evidence="8" type="ORF">EJ04DRAFT_604096</name>
</gene>
<dbReference type="PRINTS" id="PR00420">
    <property type="entry name" value="RNGMNOXGNASE"/>
</dbReference>
<keyword evidence="9" id="KW-1185">Reference proteome</keyword>
<keyword evidence="3" id="KW-0274">FAD</keyword>
<feature type="domain" description="FAD-binding" evidence="7">
    <location>
        <begin position="10"/>
        <end position="358"/>
    </location>
</feature>
<evidence type="ECO:0000256" key="3">
    <source>
        <dbReference type="ARBA" id="ARBA00022827"/>
    </source>
</evidence>
<dbReference type="AlphaFoldDB" id="A0A9P4QUF8"/>
<dbReference type="PANTHER" id="PTHR13789:SF236">
    <property type="entry name" value="MONOOXYGENASE, PUTATIVE (AFU_ORTHOLOGUE AFUA_6G12060)-RELATED"/>
    <property type="match status" value="1"/>
</dbReference>